<dbReference type="GO" id="GO:0003677">
    <property type="term" value="F:DNA binding"/>
    <property type="evidence" value="ECO:0007669"/>
    <property type="project" value="UniProtKB-KW"/>
</dbReference>
<keyword evidence="4" id="KW-0804">Transcription</keyword>
<dbReference type="InterPro" id="IPR015300">
    <property type="entry name" value="DNA-bd_pseudobarrel_sf"/>
</dbReference>
<reference evidence="7" key="1">
    <citation type="submission" date="2018-01" db="EMBL/GenBank/DDBJ databases">
        <authorList>
            <person name="Mao J.F."/>
        </authorList>
    </citation>
    <scope>NUCLEOTIDE SEQUENCE</scope>
    <source>
        <strain evidence="7">Huo1</strain>
        <tissue evidence="7">Leaf</tissue>
    </source>
</reference>
<dbReference type="GO" id="GO:0005634">
    <property type="term" value="C:nucleus"/>
    <property type="evidence" value="ECO:0007669"/>
    <property type="project" value="UniProtKB-SubCell"/>
</dbReference>
<name>A0A8X8W736_SALSN</name>
<evidence type="ECO:0000259" key="6">
    <source>
        <dbReference type="PROSITE" id="PS50863"/>
    </source>
</evidence>
<dbReference type="PROSITE" id="PS50863">
    <property type="entry name" value="B3"/>
    <property type="match status" value="2"/>
</dbReference>
<keyword evidence="3" id="KW-0238">DNA-binding</keyword>
<protein>
    <recommendedName>
        <fullName evidence="6">TF-B3 domain-containing protein</fullName>
    </recommendedName>
</protein>
<sequence>MQGFSSNLNFVQEYQRLPAFMKVFHRERCKDDMRLPDDFVGIHGQNMPFDCRLVWPNGGRHLVRILKLEDRFFFSTGWRQFVGATGVVHGDHLIFTLVDVGIFTVKRFNRGTLCPPPGDVDGVVEDAMEGSYASDIDTSDDYVPSEIESESMMDDDYVDDSRALTIDGLPTFVFTLTATNINRSLEIPYGFWQRHIPMGAIQAGVYLETERGTWLCELRQNSTSIRVKRGWHRFKNDNNLTEGVRCHFKLVDALAVQFQVLFDRV</sequence>
<dbReference type="AlphaFoldDB" id="A0A8X8W736"/>
<comment type="subcellular location">
    <subcellularLocation>
        <location evidence="1">Nucleus</location>
    </subcellularLocation>
</comment>
<dbReference type="Proteomes" id="UP000298416">
    <property type="component" value="Unassembled WGS sequence"/>
</dbReference>
<dbReference type="SMART" id="SM01019">
    <property type="entry name" value="B3"/>
    <property type="match status" value="2"/>
</dbReference>
<accession>A0A8X8W736</accession>
<dbReference type="EMBL" id="PNBA02000020">
    <property type="protein sequence ID" value="KAG6389134.1"/>
    <property type="molecule type" value="Genomic_DNA"/>
</dbReference>
<feature type="domain" description="TF-B3" evidence="6">
    <location>
        <begin position="18"/>
        <end position="111"/>
    </location>
</feature>
<dbReference type="CDD" id="cd10017">
    <property type="entry name" value="B3_DNA"/>
    <property type="match status" value="1"/>
</dbReference>
<dbReference type="Pfam" id="PF02362">
    <property type="entry name" value="B3"/>
    <property type="match status" value="2"/>
</dbReference>
<organism evidence="7">
    <name type="scientific">Salvia splendens</name>
    <name type="common">Scarlet sage</name>
    <dbReference type="NCBI Taxonomy" id="180675"/>
    <lineage>
        <taxon>Eukaryota</taxon>
        <taxon>Viridiplantae</taxon>
        <taxon>Streptophyta</taxon>
        <taxon>Embryophyta</taxon>
        <taxon>Tracheophyta</taxon>
        <taxon>Spermatophyta</taxon>
        <taxon>Magnoliopsida</taxon>
        <taxon>eudicotyledons</taxon>
        <taxon>Gunneridae</taxon>
        <taxon>Pentapetalae</taxon>
        <taxon>asterids</taxon>
        <taxon>lamiids</taxon>
        <taxon>Lamiales</taxon>
        <taxon>Lamiaceae</taxon>
        <taxon>Nepetoideae</taxon>
        <taxon>Mentheae</taxon>
        <taxon>Salviinae</taxon>
        <taxon>Salvia</taxon>
        <taxon>Salvia subgen. Calosphace</taxon>
        <taxon>core Calosphace</taxon>
    </lineage>
</organism>
<evidence type="ECO:0000256" key="5">
    <source>
        <dbReference type="ARBA" id="ARBA00023242"/>
    </source>
</evidence>
<evidence type="ECO:0000313" key="7">
    <source>
        <dbReference type="EMBL" id="KAG6389134.1"/>
    </source>
</evidence>
<evidence type="ECO:0000256" key="3">
    <source>
        <dbReference type="ARBA" id="ARBA00023125"/>
    </source>
</evidence>
<evidence type="ECO:0000256" key="4">
    <source>
        <dbReference type="ARBA" id="ARBA00023163"/>
    </source>
</evidence>
<dbReference type="PANTHER" id="PTHR31391">
    <property type="entry name" value="B3 DOMAIN-CONTAINING PROTEIN OS11G0197600-RELATED"/>
    <property type="match status" value="1"/>
</dbReference>
<reference evidence="7" key="2">
    <citation type="submission" date="2020-08" db="EMBL/GenBank/DDBJ databases">
        <title>Plant Genome Project.</title>
        <authorList>
            <person name="Zhang R.-G."/>
        </authorList>
    </citation>
    <scope>NUCLEOTIDE SEQUENCE</scope>
    <source>
        <strain evidence="7">Huo1</strain>
        <tissue evidence="7">Leaf</tissue>
    </source>
</reference>
<dbReference type="InterPro" id="IPR003340">
    <property type="entry name" value="B3_DNA-bd"/>
</dbReference>
<evidence type="ECO:0000313" key="8">
    <source>
        <dbReference type="Proteomes" id="UP000298416"/>
    </source>
</evidence>
<dbReference type="SUPFAM" id="SSF101936">
    <property type="entry name" value="DNA-binding pseudobarrel domain"/>
    <property type="match status" value="2"/>
</dbReference>
<evidence type="ECO:0000256" key="2">
    <source>
        <dbReference type="ARBA" id="ARBA00023015"/>
    </source>
</evidence>
<proteinExistence type="predicted"/>
<feature type="domain" description="TF-B3" evidence="6">
    <location>
        <begin position="170"/>
        <end position="264"/>
    </location>
</feature>
<keyword evidence="8" id="KW-1185">Reference proteome</keyword>
<keyword evidence="5" id="KW-0539">Nucleus</keyword>
<keyword evidence="2" id="KW-0805">Transcription regulation</keyword>
<gene>
    <name evidence="7" type="ORF">SASPL_150593</name>
</gene>
<evidence type="ECO:0000256" key="1">
    <source>
        <dbReference type="ARBA" id="ARBA00004123"/>
    </source>
</evidence>
<dbReference type="InterPro" id="IPR044837">
    <property type="entry name" value="REM16-like"/>
</dbReference>
<comment type="caution">
    <text evidence="7">The sequence shown here is derived from an EMBL/GenBank/DDBJ whole genome shotgun (WGS) entry which is preliminary data.</text>
</comment>
<dbReference type="Gene3D" id="2.40.330.10">
    <property type="entry name" value="DNA-binding pseudobarrel domain"/>
    <property type="match status" value="2"/>
</dbReference>